<keyword evidence="1" id="KW-0472">Membrane</keyword>
<keyword evidence="3" id="KW-1185">Reference proteome</keyword>
<dbReference type="AlphaFoldDB" id="A0AAD6Y3M3"/>
<proteinExistence type="predicted"/>
<feature type="transmembrane region" description="Helical" evidence="1">
    <location>
        <begin position="157"/>
        <end position="177"/>
    </location>
</feature>
<sequence length="236" mass="26525">MFRDTLGPRMRAYVDREIADGGLLRFCYKQSGLPYLESARKGDDSPLAIYELLIAADAVAPELEGLGTSPPVISKAYHELPYSRTFSNRFQLDLLWLLTLGRLLPMNPRLIRTGLLALFRVVALQVVTLPVLSAHLVHLVICQPDLPDLLDPGLQVPVLPVLRVCLVVVIQAILSLMRMGRLTMPQLIDLYSTQLLLSRMCFSRSVNRLMLLAWHDLIFVLRILSMAVISMHTMPV</sequence>
<evidence type="ECO:0000313" key="2">
    <source>
        <dbReference type="EMBL" id="KAJ7197567.1"/>
    </source>
</evidence>
<accession>A0AAD6Y3M3</accession>
<dbReference type="EMBL" id="JARJCW010000077">
    <property type="protein sequence ID" value="KAJ7197567.1"/>
    <property type="molecule type" value="Genomic_DNA"/>
</dbReference>
<evidence type="ECO:0000256" key="1">
    <source>
        <dbReference type="SAM" id="Phobius"/>
    </source>
</evidence>
<keyword evidence="1" id="KW-1133">Transmembrane helix</keyword>
<dbReference type="Proteomes" id="UP001219525">
    <property type="component" value="Unassembled WGS sequence"/>
</dbReference>
<organism evidence="2 3">
    <name type="scientific">Mycena pura</name>
    <dbReference type="NCBI Taxonomy" id="153505"/>
    <lineage>
        <taxon>Eukaryota</taxon>
        <taxon>Fungi</taxon>
        <taxon>Dikarya</taxon>
        <taxon>Basidiomycota</taxon>
        <taxon>Agaricomycotina</taxon>
        <taxon>Agaricomycetes</taxon>
        <taxon>Agaricomycetidae</taxon>
        <taxon>Agaricales</taxon>
        <taxon>Marasmiineae</taxon>
        <taxon>Mycenaceae</taxon>
        <taxon>Mycena</taxon>
    </lineage>
</organism>
<protein>
    <submittedName>
        <fullName evidence="2">Uncharacterized protein</fullName>
    </submittedName>
</protein>
<feature type="transmembrane region" description="Helical" evidence="1">
    <location>
        <begin position="209"/>
        <end position="231"/>
    </location>
</feature>
<comment type="caution">
    <text evidence="2">The sequence shown here is derived from an EMBL/GenBank/DDBJ whole genome shotgun (WGS) entry which is preliminary data.</text>
</comment>
<gene>
    <name evidence="2" type="ORF">GGX14DRAFT_574046</name>
</gene>
<feature type="transmembrane region" description="Helical" evidence="1">
    <location>
        <begin position="115"/>
        <end position="137"/>
    </location>
</feature>
<keyword evidence="1" id="KW-0812">Transmembrane</keyword>
<evidence type="ECO:0000313" key="3">
    <source>
        <dbReference type="Proteomes" id="UP001219525"/>
    </source>
</evidence>
<name>A0AAD6Y3M3_9AGAR</name>
<reference evidence="2" key="1">
    <citation type="submission" date="2023-03" db="EMBL/GenBank/DDBJ databases">
        <title>Massive genome expansion in bonnet fungi (Mycena s.s.) driven by repeated elements and novel gene families across ecological guilds.</title>
        <authorList>
            <consortium name="Lawrence Berkeley National Laboratory"/>
            <person name="Harder C.B."/>
            <person name="Miyauchi S."/>
            <person name="Viragh M."/>
            <person name="Kuo A."/>
            <person name="Thoen E."/>
            <person name="Andreopoulos B."/>
            <person name="Lu D."/>
            <person name="Skrede I."/>
            <person name="Drula E."/>
            <person name="Henrissat B."/>
            <person name="Morin E."/>
            <person name="Kohler A."/>
            <person name="Barry K."/>
            <person name="LaButti K."/>
            <person name="Morin E."/>
            <person name="Salamov A."/>
            <person name="Lipzen A."/>
            <person name="Mereny Z."/>
            <person name="Hegedus B."/>
            <person name="Baldrian P."/>
            <person name="Stursova M."/>
            <person name="Weitz H."/>
            <person name="Taylor A."/>
            <person name="Grigoriev I.V."/>
            <person name="Nagy L.G."/>
            <person name="Martin F."/>
            <person name="Kauserud H."/>
        </authorList>
    </citation>
    <scope>NUCLEOTIDE SEQUENCE</scope>
    <source>
        <strain evidence="2">9144</strain>
    </source>
</reference>